<sequence length="303" mass="33502">MAWGAVLTQWYVTAATAYCILLLALGQELDEPYTDADEDRLKSFWDTRVEVDPCCDVILGEPLEITVWFRTDGNFTESAALYVDLPRLTTGTLENLFNDSTDIGLGELDVSPSTLWRGAWEQGVYDEDSPYEGSRLLMVLKPGRTLDPDSDEDMFVRISKRNRISAFCGWAEDSVDFRLYTNSSDFGEAIIETSPRLGDGCRADCFERGVCDYCHEACHCHEGQGDKTFDIVDSGGWTRIDCADYVCPSGKSWAARPTTLEGRGRASLENHGLEECSGNGSCDRTDASCVCAPGFEGDACQRT</sequence>
<evidence type="ECO:0000256" key="2">
    <source>
        <dbReference type="SAM" id="SignalP"/>
    </source>
</evidence>
<dbReference type="InParanoid" id="D7FTJ0"/>
<feature type="chain" id="PRO_5003095407" description="EGF-like domain-containing protein" evidence="2">
    <location>
        <begin position="27"/>
        <end position="303"/>
    </location>
</feature>
<dbReference type="EMBL" id="FN648431">
    <property type="protein sequence ID" value="CBJ48568.1"/>
    <property type="molecule type" value="Genomic_DNA"/>
</dbReference>
<organism evidence="4 5">
    <name type="scientific">Ectocarpus siliculosus</name>
    <name type="common">Brown alga</name>
    <name type="synonym">Conferva siliculosa</name>
    <dbReference type="NCBI Taxonomy" id="2880"/>
    <lineage>
        <taxon>Eukaryota</taxon>
        <taxon>Sar</taxon>
        <taxon>Stramenopiles</taxon>
        <taxon>Ochrophyta</taxon>
        <taxon>PX clade</taxon>
        <taxon>Phaeophyceae</taxon>
        <taxon>Ectocarpales</taxon>
        <taxon>Ectocarpaceae</taxon>
        <taxon>Ectocarpus</taxon>
    </lineage>
</organism>
<dbReference type="Gene3D" id="2.10.25.10">
    <property type="entry name" value="Laminin"/>
    <property type="match status" value="1"/>
</dbReference>
<feature type="disulfide bond" evidence="1">
    <location>
        <begin position="291"/>
        <end position="300"/>
    </location>
</feature>
<reference evidence="4 5" key="1">
    <citation type="journal article" date="2010" name="Nature">
        <title>The Ectocarpus genome and the independent evolution of multicellularity in brown algae.</title>
        <authorList>
            <person name="Cock J.M."/>
            <person name="Sterck L."/>
            <person name="Rouze P."/>
            <person name="Scornet D."/>
            <person name="Allen A.E."/>
            <person name="Amoutzias G."/>
            <person name="Anthouard V."/>
            <person name="Artiguenave F."/>
            <person name="Aury J.M."/>
            <person name="Badger J.H."/>
            <person name="Beszteri B."/>
            <person name="Billiau K."/>
            <person name="Bonnet E."/>
            <person name="Bothwell J.H."/>
            <person name="Bowler C."/>
            <person name="Boyen C."/>
            <person name="Brownlee C."/>
            <person name="Carrano C.J."/>
            <person name="Charrier B."/>
            <person name="Cho G.Y."/>
            <person name="Coelho S.M."/>
            <person name="Collen J."/>
            <person name="Corre E."/>
            <person name="Da Silva C."/>
            <person name="Delage L."/>
            <person name="Delaroque N."/>
            <person name="Dittami S.M."/>
            <person name="Doulbeau S."/>
            <person name="Elias M."/>
            <person name="Farnham G."/>
            <person name="Gachon C.M."/>
            <person name="Gschloessl B."/>
            <person name="Heesch S."/>
            <person name="Jabbari K."/>
            <person name="Jubin C."/>
            <person name="Kawai H."/>
            <person name="Kimura K."/>
            <person name="Kloareg B."/>
            <person name="Kupper F.C."/>
            <person name="Lang D."/>
            <person name="Le Bail A."/>
            <person name="Leblanc C."/>
            <person name="Lerouge P."/>
            <person name="Lohr M."/>
            <person name="Lopez P.J."/>
            <person name="Martens C."/>
            <person name="Maumus F."/>
            <person name="Michel G."/>
            <person name="Miranda-Saavedra D."/>
            <person name="Morales J."/>
            <person name="Moreau H."/>
            <person name="Motomura T."/>
            <person name="Nagasato C."/>
            <person name="Napoli C.A."/>
            <person name="Nelson D.R."/>
            <person name="Nyvall-Collen P."/>
            <person name="Peters A.F."/>
            <person name="Pommier C."/>
            <person name="Potin P."/>
            <person name="Poulain J."/>
            <person name="Quesneville H."/>
            <person name="Read B."/>
            <person name="Rensing S.A."/>
            <person name="Ritter A."/>
            <person name="Rousvoal S."/>
            <person name="Samanta M."/>
            <person name="Samson G."/>
            <person name="Schroeder D.C."/>
            <person name="Segurens B."/>
            <person name="Strittmatter M."/>
            <person name="Tonon T."/>
            <person name="Tregear J.W."/>
            <person name="Valentin K."/>
            <person name="von Dassow P."/>
            <person name="Yamagishi T."/>
            <person name="Van de Peer Y."/>
            <person name="Wincker P."/>
        </authorList>
    </citation>
    <scope>NUCLEOTIDE SEQUENCE [LARGE SCALE GENOMIC DNA]</scope>
    <source>
        <strain evidence="5">Ec32 / CCAP1310/4</strain>
    </source>
</reference>
<feature type="signal peptide" evidence="2">
    <location>
        <begin position="1"/>
        <end position="26"/>
    </location>
</feature>
<dbReference type="Proteomes" id="UP000002630">
    <property type="component" value="Linkage Group LG11"/>
</dbReference>
<dbReference type="AlphaFoldDB" id="D7FTJ0"/>
<evidence type="ECO:0000313" key="5">
    <source>
        <dbReference type="Proteomes" id="UP000002630"/>
    </source>
</evidence>
<dbReference type="PROSITE" id="PS00022">
    <property type="entry name" value="EGF_1"/>
    <property type="match status" value="1"/>
</dbReference>
<gene>
    <name evidence="4" type="ORF">Esi_0025_0154</name>
</gene>
<name>D7FTJ0_ECTSI</name>
<dbReference type="InterPro" id="IPR000742">
    <property type="entry name" value="EGF"/>
</dbReference>
<dbReference type="OrthoDB" id="18487at2759"/>
<evidence type="ECO:0000256" key="1">
    <source>
        <dbReference type="PROSITE-ProRule" id="PRU00076"/>
    </source>
</evidence>
<comment type="caution">
    <text evidence="1">Lacks conserved residue(s) required for the propagation of feature annotation.</text>
</comment>
<protein>
    <recommendedName>
        <fullName evidence="3">EGF-like domain-containing protein</fullName>
    </recommendedName>
</protein>
<dbReference type="EMBL" id="FN649736">
    <property type="protein sequence ID" value="CBJ48568.1"/>
    <property type="molecule type" value="Genomic_DNA"/>
</dbReference>
<keyword evidence="5" id="KW-1185">Reference proteome</keyword>
<dbReference type="PROSITE" id="PS01186">
    <property type="entry name" value="EGF_2"/>
    <property type="match status" value="1"/>
</dbReference>
<feature type="domain" description="EGF-like" evidence="3">
    <location>
        <begin position="267"/>
        <end position="301"/>
    </location>
</feature>
<evidence type="ECO:0000313" key="4">
    <source>
        <dbReference type="EMBL" id="CBJ48568.1"/>
    </source>
</evidence>
<keyword evidence="1" id="KW-0245">EGF-like domain</keyword>
<dbReference type="PROSITE" id="PS50026">
    <property type="entry name" value="EGF_3"/>
    <property type="match status" value="1"/>
</dbReference>
<accession>D7FTJ0</accession>
<proteinExistence type="predicted"/>
<keyword evidence="2" id="KW-0732">Signal</keyword>
<evidence type="ECO:0000259" key="3">
    <source>
        <dbReference type="PROSITE" id="PS50026"/>
    </source>
</evidence>
<keyword evidence="1" id="KW-1015">Disulfide bond</keyword>